<gene>
    <name evidence="2" type="ORF">Tci_894159</name>
</gene>
<sequence length="85" mass="9358">MATKATVEKSDVQNKQHMSDEAASSKYTMSNAWLETKIKIIPDICATKTAIEKNDVSAGVSWTKPDLFLDQLRLDVTGTIIIMIG</sequence>
<organism evidence="2">
    <name type="scientific">Tanacetum cinerariifolium</name>
    <name type="common">Dalmatian daisy</name>
    <name type="synonym">Chrysanthemum cinerariifolium</name>
    <dbReference type="NCBI Taxonomy" id="118510"/>
    <lineage>
        <taxon>Eukaryota</taxon>
        <taxon>Viridiplantae</taxon>
        <taxon>Streptophyta</taxon>
        <taxon>Embryophyta</taxon>
        <taxon>Tracheophyta</taxon>
        <taxon>Spermatophyta</taxon>
        <taxon>Magnoliopsida</taxon>
        <taxon>eudicotyledons</taxon>
        <taxon>Gunneridae</taxon>
        <taxon>Pentapetalae</taxon>
        <taxon>asterids</taxon>
        <taxon>campanulids</taxon>
        <taxon>Asterales</taxon>
        <taxon>Asteraceae</taxon>
        <taxon>Asteroideae</taxon>
        <taxon>Anthemideae</taxon>
        <taxon>Anthemidinae</taxon>
        <taxon>Tanacetum</taxon>
    </lineage>
</organism>
<feature type="region of interest" description="Disordered" evidence="1">
    <location>
        <begin position="1"/>
        <end position="24"/>
    </location>
</feature>
<dbReference type="AlphaFoldDB" id="A0A699UHW3"/>
<evidence type="ECO:0000256" key="1">
    <source>
        <dbReference type="SAM" id="MobiDB-lite"/>
    </source>
</evidence>
<comment type="caution">
    <text evidence="2">The sequence shown here is derived from an EMBL/GenBank/DDBJ whole genome shotgun (WGS) entry which is preliminary data.</text>
</comment>
<accession>A0A699UHW3</accession>
<name>A0A699UHW3_TANCI</name>
<dbReference type="EMBL" id="BKCJ011335231">
    <property type="protein sequence ID" value="GFD22190.1"/>
    <property type="molecule type" value="Genomic_DNA"/>
</dbReference>
<reference evidence="2" key="1">
    <citation type="journal article" date="2019" name="Sci. Rep.">
        <title>Draft genome of Tanacetum cinerariifolium, the natural source of mosquito coil.</title>
        <authorList>
            <person name="Yamashiro T."/>
            <person name="Shiraishi A."/>
            <person name="Satake H."/>
            <person name="Nakayama K."/>
        </authorList>
    </citation>
    <scope>NUCLEOTIDE SEQUENCE</scope>
</reference>
<protein>
    <submittedName>
        <fullName evidence="2">Uncharacterized protein</fullName>
    </submittedName>
</protein>
<feature type="compositionally biased region" description="Basic and acidic residues" evidence="1">
    <location>
        <begin position="1"/>
        <end position="20"/>
    </location>
</feature>
<proteinExistence type="predicted"/>
<evidence type="ECO:0000313" key="2">
    <source>
        <dbReference type="EMBL" id="GFD22190.1"/>
    </source>
</evidence>